<organism evidence="5 6">
    <name type="scientific">Mycoplasmopsis citelli</name>
    <dbReference type="NCBI Taxonomy" id="171281"/>
    <lineage>
        <taxon>Bacteria</taxon>
        <taxon>Bacillati</taxon>
        <taxon>Mycoplasmatota</taxon>
        <taxon>Mycoplasmoidales</taxon>
        <taxon>Metamycoplasmataceae</taxon>
        <taxon>Mycoplasmopsis</taxon>
    </lineage>
</organism>
<gene>
    <name evidence="5" type="primary">MCYN0297</name>
    <name evidence="3" type="synonym">grpE</name>
    <name evidence="5" type="ORF">NCTC10181_00909</name>
</gene>
<dbReference type="SUPFAM" id="SSF54534">
    <property type="entry name" value="FKBP-like"/>
    <property type="match status" value="1"/>
</dbReference>
<feature type="coiled-coil region" evidence="4">
    <location>
        <begin position="93"/>
        <end position="160"/>
    </location>
</feature>
<dbReference type="GO" id="GO:0042803">
    <property type="term" value="F:protein homodimerization activity"/>
    <property type="evidence" value="ECO:0007669"/>
    <property type="project" value="InterPro"/>
</dbReference>
<dbReference type="InterPro" id="IPR009012">
    <property type="entry name" value="GrpE_head"/>
</dbReference>
<comment type="subcellular location">
    <subcellularLocation>
        <location evidence="3">Cytoplasm</location>
    </subcellularLocation>
</comment>
<proteinExistence type="inferred from homology"/>
<dbReference type="OrthoDB" id="9812586at2"/>
<dbReference type="Proteomes" id="UP000290985">
    <property type="component" value="Chromosome"/>
</dbReference>
<dbReference type="GO" id="GO:0051087">
    <property type="term" value="F:protein-folding chaperone binding"/>
    <property type="evidence" value="ECO:0007669"/>
    <property type="project" value="InterPro"/>
</dbReference>
<dbReference type="Pfam" id="PF01025">
    <property type="entry name" value="GrpE"/>
    <property type="match status" value="1"/>
</dbReference>
<dbReference type="GO" id="GO:0005737">
    <property type="term" value="C:cytoplasm"/>
    <property type="evidence" value="ECO:0007669"/>
    <property type="project" value="UniProtKB-SubCell"/>
</dbReference>
<dbReference type="GO" id="GO:0003755">
    <property type="term" value="F:peptidyl-prolyl cis-trans isomerase activity"/>
    <property type="evidence" value="ECO:0007669"/>
    <property type="project" value="InterPro"/>
</dbReference>
<sequence length="276" mass="31434">MNKIKKGDVLNGKFTFKDLDGNKIEKLSGFKSIVIGENDLQSNLDDFLIGKKYKRNYHFEITLDEQHKNQDLAGIKVSVEINEAQISPKVVVKEDLNQKLEQLKKENEDLKKQVEALTATLKTSEYVFKDKMIQAAQKAKETIEEKTAELSEKFNKEKLEIKKYALQKFIEEFAIPYNNLILAVKSGQNSANDQVQNYCYGFSLVLKQLEDALNISGIKIIEPQVGSLFDAHEQEVIDFDTDPQKQHEEITGVVRLGFKLGERAVVPAQVKINKNL</sequence>
<evidence type="ECO:0000256" key="1">
    <source>
        <dbReference type="ARBA" id="ARBA00009054"/>
    </source>
</evidence>
<protein>
    <recommendedName>
        <fullName evidence="3">Protein GrpE</fullName>
    </recommendedName>
    <alternativeName>
        <fullName evidence="3">HSP-70 cofactor</fullName>
    </alternativeName>
</protein>
<name>A0A449B3B8_9BACT</name>
<evidence type="ECO:0000256" key="3">
    <source>
        <dbReference type="HAMAP-Rule" id="MF_01151"/>
    </source>
</evidence>
<dbReference type="Gene3D" id="2.30.22.10">
    <property type="entry name" value="Head domain of nucleotide exchange factor GrpE"/>
    <property type="match status" value="1"/>
</dbReference>
<keyword evidence="4" id="KW-0175">Coiled coil</keyword>
<evidence type="ECO:0000256" key="4">
    <source>
        <dbReference type="SAM" id="Coils"/>
    </source>
</evidence>
<dbReference type="InterPro" id="IPR013805">
    <property type="entry name" value="GrpE_CC"/>
</dbReference>
<keyword evidence="6" id="KW-1185">Reference proteome</keyword>
<dbReference type="InterPro" id="IPR046357">
    <property type="entry name" value="PPIase_dom_sf"/>
</dbReference>
<comment type="function">
    <text evidence="3">Participates actively in the response to hyperosmotic and heat shock by preventing the aggregation of stress-denatured proteins, in association with DnaK and GrpE. It is the nucleotide exchange factor for DnaK and may function as a thermosensor. Unfolded proteins bind initially to DnaJ; upon interaction with the DnaJ-bound protein, DnaK hydrolyzes its bound ATP, resulting in the formation of a stable complex. GrpE releases ADP from DnaK; ATP binding to DnaK triggers the release of the substrate protein, thus completing the reaction cycle. Several rounds of ATP-dependent interactions between DnaJ, DnaK and GrpE are required for fully efficient folding.</text>
</comment>
<dbReference type="RefSeq" id="WP_129725824.1">
    <property type="nucleotide sequence ID" value="NZ_LR215036.1"/>
</dbReference>
<dbReference type="KEGG" id="mcit:NCTC10181_00909"/>
<dbReference type="GO" id="GO:0006457">
    <property type="term" value="P:protein folding"/>
    <property type="evidence" value="ECO:0007669"/>
    <property type="project" value="InterPro"/>
</dbReference>
<dbReference type="SUPFAM" id="SSF51064">
    <property type="entry name" value="Head domain of nucleotide exchange factor GrpE"/>
    <property type="match status" value="1"/>
</dbReference>
<dbReference type="AlphaFoldDB" id="A0A449B3B8"/>
<dbReference type="PROSITE" id="PS01071">
    <property type="entry name" value="GRPE"/>
    <property type="match status" value="1"/>
</dbReference>
<dbReference type="GO" id="GO:0000774">
    <property type="term" value="F:adenyl-nucleotide exchange factor activity"/>
    <property type="evidence" value="ECO:0007669"/>
    <property type="project" value="InterPro"/>
</dbReference>
<dbReference type="SUPFAM" id="SSF58014">
    <property type="entry name" value="Coiled-coil domain of nucleotide exchange factor GrpE"/>
    <property type="match status" value="1"/>
</dbReference>
<accession>A0A449B3B8</accession>
<evidence type="ECO:0000256" key="2">
    <source>
        <dbReference type="ARBA" id="ARBA00023186"/>
    </source>
</evidence>
<evidence type="ECO:0000313" key="5">
    <source>
        <dbReference type="EMBL" id="VEU75034.1"/>
    </source>
</evidence>
<dbReference type="Gene3D" id="3.90.20.20">
    <property type="match status" value="1"/>
</dbReference>
<comment type="similarity">
    <text evidence="1 3">Belongs to the GrpE family.</text>
</comment>
<keyword evidence="2 3" id="KW-0143">Chaperone</keyword>
<dbReference type="EMBL" id="LR215036">
    <property type="protein sequence ID" value="VEU75034.1"/>
    <property type="molecule type" value="Genomic_DNA"/>
</dbReference>
<dbReference type="InterPro" id="IPR000740">
    <property type="entry name" value="GrpE"/>
</dbReference>
<keyword evidence="3" id="KW-0346">Stress response</keyword>
<dbReference type="Gene3D" id="3.10.50.40">
    <property type="match status" value="1"/>
</dbReference>
<keyword evidence="3" id="KW-0963">Cytoplasm</keyword>
<reference evidence="5 6" key="1">
    <citation type="submission" date="2019-01" db="EMBL/GenBank/DDBJ databases">
        <authorList>
            <consortium name="Pathogen Informatics"/>
        </authorList>
    </citation>
    <scope>NUCLEOTIDE SEQUENCE [LARGE SCALE GENOMIC DNA]</scope>
    <source>
        <strain evidence="5 6">NCTC10181</strain>
    </source>
</reference>
<evidence type="ECO:0000313" key="6">
    <source>
        <dbReference type="Proteomes" id="UP000290985"/>
    </source>
</evidence>
<dbReference type="HAMAP" id="MF_01151">
    <property type="entry name" value="GrpE"/>
    <property type="match status" value="1"/>
</dbReference>
<comment type="subunit">
    <text evidence="3">Homodimer.</text>
</comment>